<feature type="domain" description="Transposase DDE" evidence="1">
    <location>
        <begin position="8"/>
        <end position="435"/>
    </location>
</feature>
<dbReference type="NCBIfam" id="NF033539">
    <property type="entry name" value="transpos_IS1380"/>
    <property type="match status" value="1"/>
</dbReference>
<organism evidence="2 3">
    <name type="scientific">Candidatus Enterococcus avicola</name>
    <dbReference type="NCBI Taxonomy" id="2838561"/>
    <lineage>
        <taxon>Bacteria</taxon>
        <taxon>Bacillati</taxon>
        <taxon>Bacillota</taxon>
        <taxon>Bacilli</taxon>
        <taxon>Lactobacillales</taxon>
        <taxon>Enterococcaceae</taxon>
        <taxon>Enterococcus</taxon>
    </lineage>
</organism>
<evidence type="ECO:0000259" key="1">
    <source>
        <dbReference type="Pfam" id="PF13701"/>
    </source>
</evidence>
<reference evidence="2" key="1">
    <citation type="journal article" date="2021" name="PeerJ">
        <title>Extensive microbial diversity within the chicken gut microbiome revealed by metagenomics and culture.</title>
        <authorList>
            <person name="Gilroy R."/>
            <person name="Ravi A."/>
            <person name="Getino M."/>
            <person name="Pursley I."/>
            <person name="Horton D.L."/>
            <person name="Alikhan N.F."/>
            <person name="Baker D."/>
            <person name="Gharbi K."/>
            <person name="Hall N."/>
            <person name="Watson M."/>
            <person name="Adriaenssens E.M."/>
            <person name="Foster-Nyarko E."/>
            <person name="Jarju S."/>
            <person name="Secka A."/>
            <person name="Antonio M."/>
            <person name="Oren A."/>
            <person name="Chaudhuri R.R."/>
            <person name="La Ragione R."/>
            <person name="Hildebrand F."/>
            <person name="Pallen M.J."/>
        </authorList>
    </citation>
    <scope>NUCLEOTIDE SEQUENCE</scope>
    <source>
        <strain evidence="2">CHK172-16539</strain>
    </source>
</reference>
<proteinExistence type="predicted"/>
<dbReference type="InterPro" id="IPR047960">
    <property type="entry name" value="Transpos_IS1380"/>
</dbReference>
<protein>
    <submittedName>
        <fullName evidence="2">IS1380 family transposase</fullName>
    </submittedName>
</protein>
<dbReference type="SUPFAM" id="SSF53098">
    <property type="entry name" value="Ribonuclease H-like"/>
    <property type="match status" value="1"/>
</dbReference>
<dbReference type="EMBL" id="DXBN01000217">
    <property type="protein sequence ID" value="HIZ54147.1"/>
    <property type="molecule type" value="Genomic_DNA"/>
</dbReference>
<accession>A0A9D2JIP1</accession>
<dbReference type="InterPro" id="IPR012337">
    <property type="entry name" value="RNaseH-like_sf"/>
</dbReference>
<comment type="caution">
    <text evidence="2">The sequence shown here is derived from an EMBL/GenBank/DDBJ whole genome shotgun (WGS) entry which is preliminary data.</text>
</comment>
<dbReference type="AlphaFoldDB" id="A0A9D2JIP1"/>
<dbReference type="Pfam" id="PF13701">
    <property type="entry name" value="DDE_Tnp_1_4"/>
    <property type="match status" value="1"/>
</dbReference>
<reference evidence="2" key="2">
    <citation type="submission" date="2021-04" db="EMBL/GenBank/DDBJ databases">
        <authorList>
            <person name="Gilroy R."/>
        </authorList>
    </citation>
    <scope>NUCLEOTIDE SEQUENCE</scope>
    <source>
        <strain evidence="2">CHK172-16539</strain>
    </source>
</reference>
<evidence type="ECO:0000313" key="3">
    <source>
        <dbReference type="Proteomes" id="UP000824063"/>
    </source>
</evidence>
<sequence>MATLQEKRVKFNSKLLLSNTGGNLSTDAGLVLVKEFMNSIGFIKLAKQLLTFNDERRYWTHDNVSMLEQLLFQLIAGYPADSSANLLQEDPVFRLILNKQNIASQASLSRFWDRMTEKTISQFQSLNQAMIDKARLERNATELIIDLDSTHSDTFGNQESTNFNSHYGTTGYHPLVAFDGLTGDFLKAELRSGNVYTSKGIKKFLEPMLEHYGHTLPCSDILVRGDSGFATPEVYDTCESYQSYYVIRLKANARLAKLAESFVSIGDDHPWEQREVYYYSATYQASSWSKARRVCIKSTREAGELLFHHEYLITNFSENYSAKLMFKLYHKRGTMENYIKEAKNGFYLDKTDSSSFLENHARLMVSLLAYNLVNFMKTVCLPAKEAAFQVDTLRLRLFKVAGKLVKSGRKMFLRTSSSHVFQNLFYYLLDKIQQLCW</sequence>
<gene>
    <name evidence="2" type="ORF">IAA20_09415</name>
</gene>
<name>A0A9D2JIP1_9ENTE</name>
<dbReference type="InterPro" id="IPR025668">
    <property type="entry name" value="Tnp_DDE_dom"/>
</dbReference>
<dbReference type="Proteomes" id="UP000824063">
    <property type="component" value="Unassembled WGS sequence"/>
</dbReference>
<evidence type="ECO:0000313" key="2">
    <source>
        <dbReference type="EMBL" id="HIZ54147.1"/>
    </source>
</evidence>